<evidence type="ECO:0000313" key="5">
    <source>
        <dbReference type="Proteomes" id="UP000215914"/>
    </source>
</evidence>
<evidence type="ECO:0000256" key="1">
    <source>
        <dbReference type="SAM" id="Coils"/>
    </source>
</evidence>
<reference evidence="3 5" key="1">
    <citation type="journal article" date="2017" name="Nature">
        <title>The sunflower genome provides insights into oil metabolism, flowering and Asterid evolution.</title>
        <authorList>
            <person name="Badouin H."/>
            <person name="Gouzy J."/>
            <person name="Grassa C.J."/>
            <person name="Murat F."/>
            <person name="Staton S.E."/>
            <person name="Cottret L."/>
            <person name="Lelandais-Briere C."/>
            <person name="Owens G.L."/>
            <person name="Carrere S."/>
            <person name="Mayjonade B."/>
            <person name="Legrand L."/>
            <person name="Gill N."/>
            <person name="Kane N.C."/>
            <person name="Bowers J.E."/>
            <person name="Hubner S."/>
            <person name="Bellec A."/>
            <person name="Berard A."/>
            <person name="Berges H."/>
            <person name="Blanchet N."/>
            <person name="Boniface M.C."/>
            <person name="Brunel D."/>
            <person name="Catrice O."/>
            <person name="Chaidir N."/>
            <person name="Claudel C."/>
            <person name="Donnadieu C."/>
            <person name="Faraut T."/>
            <person name="Fievet G."/>
            <person name="Helmstetter N."/>
            <person name="King M."/>
            <person name="Knapp S.J."/>
            <person name="Lai Z."/>
            <person name="Le Paslier M.C."/>
            <person name="Lippi Y."/>
            <person name="Lorenzon L."/>
            <person name="Mandel J.R."/>
            <person name="Marage G."/>
            <person name="Marchand G."/>
            <person name="Marquand E."/>
            <person name="Bret-Mestries E."/>
            <person name="Morien E."/>
            <person name="Nambeesan S."/>
            <person name="Nguyen T."/>
            <person name="Pegot-Espagnet P."/>
            <person name="Pouilly N."/>
            <person name="Raftis F."/>
            <person name="Sallet E."/>
            <person name="Schiex T."/>
            <person name="Thomas J."/>
            <person name="Vandecasteele C."/>
            <person name="Vares D."/>
            <person name="Vear F."/>
            <person name="Vautrin S."/>
            <person name="Crespi M."/>
            <person name="Mangin B."/>
            <person name="Burke J.M."/>
            <person name="Salse J."/>
            <person name="Munos S."/>
            <person name="Vincourt P."/>
            <person name="Rieseberg L.H."/>
            <person name="Langlade N.B."/>
        </authorList>
    </citation>
    <scope>NUCLEOTIDE SEQUENCE [LARGE SCALE GENOMIC DNA]</scope>
    <source>
        <strain evidence="5">cv. SF193</strain>
        <tissue evidence="3">Leaves</tissue>
    </source>
</reference>
<proteinExistence type="predicted"/>
<evidence type="ECO:0000313" key="3">
    <source>
        <dbReference type="EMBL" id="KAF5816066.1"/>
    </source>
</evidence>
<keyword evidence="1" id="KW-0175">Coiled coil</keyword>
<accession>A0A251VCQ3</accession>
<gene>
    <name evidence="4" type="ORF">HannXRQ_Chr03g0086651</name>
    <name evidence="3" type="ORF">HanXRQr2_Chr03g0130261</name>
</gene>
<dbReference type="EMBL" id="CM007892">
    <property type="protein sequence ID" value="OTG32431.1"/>
    <property type="molecule type" value="Genomic_DNA"/>
</dbReference>
<sequence>MDEKQEVPLLYLNRGCHGSGSYGWSVKQSSGLPHPPGFEPQSNPNSSAHNHSTMKFTPSLQLEHIRLPPPPNFPKKKRGRPRKSPSDDPTACTLQKKMGHPQSDVYQHPDFSKLKPPSRSGGFRTGEELVNLLKSASSVLISGIKEAANANEMIELSSKAFIYFDSIGIDYMPVYKAVCSVIHRHCDKEALARQKPHYAFDTKALHEQAAFEFSEAKERYVRVNRELEDAQCDFDAITAHVKRLYEEIQKGKAKQAKLEAKVAAAKADKVTCDEAYSKAKSKMEDLAPKMSEARKEIEQFERRWKETVEGLNRAMEETSSLII</sequence>
<protein>
    <submittedName>
        <fullName evidence="4">Uncharacterized protein</fullName>
    </submittedName>
</protein>
<dbReference type="OrthoDB" id="1807010at2759"/>
<evidence type="ECO:0000313" key="4">
    <source>
        <dbReference type="EMBL" id="OTG32431.1"/>
    </source>
</evidence>
<dbReference type="AlphaFoldDB" id="A0A251VCQ3"/>
<organism evidence="4 5">
    <name type="scientific">Helianthus annuus</name>
    <name type="common">Common sunflower</name>
    <dbReference type="NCBI Taxonomy" id="4232"/>
    <lineage>
        <taxon>Eukaryota</taxon>
        <taxon>Viridiplantae</taxon>
        <taxon>Streptophyta</taxon>
        <taxon>Embryophyta</taxon>
        <taxon>Tracheophyta</taxon>
        <taxon>Spermatophyta</taxon>
        <taxon>Magnoliopsida</taxon>
        <taxon>eudicotyledons</taxon>
        <taxon>Gunneridae</taxon>
        <taxon>Pentapetalae</taxon>
        <taxon>asterids</taxon>
        <taxon>campanulids</taxon>
        <taxon>Asterales</taxon>
        <taxon>Asteraceae</taxon>
        <taxon>Asteroideae</taxon>
        <taxon>Heliantheae alliance</taxon>
        <taxon>Heliantheae</taxon>
        <taxon>Helianthus</taxon>
    </lineage>
</organism>
<feature type="coiled-coil region" evidence="1">
    <location>
        <begin position="213"/>
        <end position="303"/>
    </location>
</feature>
<reference evidence="3" key="3">
    <citation type="submission" date="2020-06" db="EMBL/GenBank/DDBJ databases">
        <title>Helianthus annuus Genome sequencing and assembly Release 2.</title>
        <authorList>
            <person name="Gouzy J."/>
            <person name="Langlade N."/>
            <person name="Munos S."/>
        </authorList>
    </citation>
    <scope>NUCLEOTIDE SEQUENCE</scope>
    <source>
        <tissue evidence="3">Leaves</tissue>
    </source>
</reference>
<feature type="region of interest" description="Disordered" evidence="2">
    <location>
        <begin position="1"/>
        <end position="122"/>
    </location>
</feature>
<evidence type="ECO:0000256" key="2">
    <source>
        <dbReference type="SAM" id="MobiDB-lite"/>
    </source>
</evidence>
<name>A0A251VCQ3_HELAN</name>
<reference evidence="4" key="2">
    <citation type="submission" date="2017-02" db="EMBL/GenBank/DDBJ databases">
        <title>Sunflower complete genome.</title>
        <authorList>
            <person name="Langlade N."/>
            <person name="Munos S."/>
        </authorList>
    </citation>
    <scope>NUCLEOTIDE SEQUENCE [LARGE SCALE GENOMIC DNA]</scope>
    <source>
        <tissue evidence="4">Leaves</tissue>
    </source>
</reference>
<feature type="compositionally biased region" description="Polar residues" evidence="2">
    <location>
        <begin position="40"/>
        <end position="60"/>
    </location>
</feature>
<feature type="compositionally biased region" description="Basic residues" evidence="2">
    <location>
        <begin position="74"/>
        <end position="83"/>
    </location>
</feature>
<dbReference type="STRING" id="4232.A0A251VCQ3"/>
<dbReference type="EMBL" id="MNCJ02000318">
    <property type="protein sequence ID" value="KAF5816066.1"/>
    <property type="molecule type" value="Genomic_DNA"/>
</dbReference>
<dbReference type="InParanoid" id="A0A251VCQ3"/>
<keyword evidence="5" id="KW-1185">Reference proteome</keyword>
<dbReference type="Gramene" id="mRNA:HanXRQr2_Chr03g0130261">
    <property type="protein sequence ID" value="CDS:HanXRQr2_Chr03g0130261.1"/>
    <property type="gene ID" value="HanXRQr2_Chr03g0130261"/>
</dbReference>
<dbReference type="Proteomes" id="UP000215914">
    <property type="component" value="Chromosome 3"/>
</dbReference>